<dbReference type="GO" id="GO:0070382">
    <property type="term" value="C:exocytic vesicle"/>
    <property type="evidence" value="ECO:0007669"/>
    <property type="project" value="TreeGrafter"/>
</dbReference>
<feature type="domain" description="RabBD" evidence="9">
    <location>
        <begin position="1"/>
        <end position="57"/>
    </location>
</feature>
<dbReference type="SMART" id="SM00239">
    <property type="entry name" value="C2"/>
    <property type="match status" value="2"/>
</dbReference>
<dbReference type="SUPFAM" id="SSF49562">
    <property type="entry name" value="C2 domain (Calcium/lipid-binding domain, CaLB)"/>
    <property type="match status" value="2"/>
</dbReference>
<evidence type="ECO:0000259" key="8">
    <source>
        <dbReference type="PROSITE" id="PS50004"/>
    </source>
</evidence>
<dbReference type="PROSITE" id="PS50916">
    <property type="entry name" value="RABBD"/>
    <property type="match status" value="1"/>
</dbReference>
<feature type="compositionally biased region" description="Polar residues" evidence="7">
    <location>
        <begin position="270"/>
        <end position="302"/>
    </location>
</feature>
<keyword evidence="11" id="KW-1185">Reference proteome</keyword>
<feature type="compositionally biased region" description="Polar residues" evidence="7">
    <location>
        <begin position="375"/>
        <end position="403"/>
    </location>
</feature>
<reference evidence="10" key="1">
    <citation type="submission" date="2021-06" db="EMBL/GenBank/DDBJ databases">
        <authorList>
            <consortium name="Wellcome Sanger Institute Data Sharing"/>
        </authorList>
    </citation>
    <scope>NUCLEOTIDE SEQUENCE [LARGE SCALE GENOMIC DNA]</scope>
</reference>
<dbReference type="Gene3D" id="2.60.40.150">
    <property type="entry name" value="C2 domain"/>
    <property type="match status" value="2"/>
</dbReference>
<dbReference type="PANTHER" id="PTHR45716">
    <property type="entry name" value="BITESIZE, ISOFORM I"/>
    <property type="match status" value="1"/>
</dbReference>
<keyword evidence="5" id="KW-0472">Membrane</keyword>
<name>A0A8C4S6P5_ERPCA</name>
<feature type="region of interest" description="Disordered" evidence="7">
    <location>
        <begin position="360"/>
        <end position="403"/>
    </location>
</feature>
<feature type="region of interest" description="Disordered" evidence="7">
    <location>
        <begin position="121"/>
        <end position="163"/>
    </location>
</feature>
<evidence type="ECO:0000313" key="11">
    <source>
        <dbReference type="Proteomes" id="UP000694620"/>
    </source>
</evidence>
<dbReference type="CDD" id="cd08393">
    <property type="entry name" value="C2A_SLP-1_2"/>
    <property type="match status" value="1"/>
</dbReference>
<dbReference type="Ensembl" id="ENSECRT00000012588.1">
    <property type="protein sequence ID" value="ENSECRP00000012380.1"/>
    <property type="gene ID" value="ENSECRG00000008187.1"/>
</dbReference>
<evidence type="ECO:0000256" key="2">
    <source>
        <dbReference type="ARBA" id="ARBA00022475"/>
    </source>
</evidence>
<feature type="compositionally biased region" description="Low complexity" evidence="7">
    <location>
        <begin position="550"/>
        <end position="561"/>
    </location>
</feature>
<feature type="compositionally biased region" description="Basic and acidic residues" evidence="7">
    <location>
        <begin position="234"/>
        <end position="243"/>
    </location>
</feature>
<feature type="domain" description="C2" evidence="8">
    <location>
        <begin position="775"/>
        <end position="904"/>
    </location>
</feature>
<dbReference type="GO" id="GO:0006887">
    <property type="term" value="P:exocytosis"/>
    <property type="evidence" value="ECO:0007669"/>
    <property type="project" value="UniProtKB-KW"/>
</dbReference>
<feature type="compositionally biased region" description="Basic and acidic residues" evidence="7">
    <location>
        <begin position="303"/>
        <end position="317"/>
    </location>
</feature>
<evidence type="ECO:0000259" key="9">
    <source>
        <dbReference type="PROSITE" id="PS50916"/>
    </source>
</evidence>
<feature type="compositionally biased region" description="Low complexity" evidence="7">
    <location>
        <begin position="604"/>
        <end position="614"/>
    </location>
</feature>
<dbReference type="GO" id="GO:0031267">
    <property type="term" value="F:small GTPase binding"/>
    <property type="evidence" value="ECO:0007669"/>
    <property type="project" value="InterPro"/>
</dbReference>
<feature type="compositionally biased region" description="Polar residues" evidence="7">
    <location>
        <begin position="194"/>
        <end position="210"/>
    </location>
</feature>
<accession>A0A8C4S6P5</accession>
<dbReference type="GO" id="GO:0042043">
    <property type="term" value="F:neurexin family protein binding"/>
    <property type="evidence" value="ECO:0007669"/>
    <property type="project" value="TreeGrafter"/>
</dbReference>
<feature type="domain" description="C2" evidence="8">
    <location>
        <begin position="638"/>
        <end position="760"/>
    </location>
</feature>
<dbReference type="InterPro" id="IPR000008">
    <property type="entry name" value="C2_dom"/>
</dbReference>
<feature type="region of interest" description="Disordered" evidence="7">
    <location>
        <begin position="533"/>
        <end position="614"/>
    </location>
</feature>
<evidence type="ECO:0000256" key="5">
    <source>
        <dbReference type="ARBA" id="ARBA00023136"/>
    </source>
</evidence>
<dbReference type="PROSITE" id="PS50004">
    <property type="entry name" value="C2"/>
    <property type="match status" value="2"/>
</dbReference>
<dbReference type="PANTHER" id="PTHR45716:SF5">
    <property type="entry name" value="SYNAPTOTAGMIN-LIKE PROTEIN 2"/>
    <property type="match status" value="1"/>
</dbReference>
<dbReference type="Proteomes" id="UP000694620">
    <property type="component" value="Chromosome 4"/>
</dbReference>
<dbReference type="FunFam" id="2.60.40.150:FF:000040">
    <property type="entry name" value="synaptotagmin-like protein 2 isoform X2"/>
    <property type="match status" value="1"/>
</dbReference>
<dbReference type="GeneTree" id="ENSGT00940000155843"/>
<protein>
    <recommendedName>
        <fullName evidence="6">Synaptotagmin-like protein 2</fullName>
    </recommendedName>
</protein>
<dbReference type="FunFam" id="2.60.40.150:FF:000006">
    <property type="entry name" value="Synaptotagmin-like 5, isoform CRA_a"/>
    <property type="match status" value="1"/>
</dbReference>
<sequence length="942" mass="105627">MIDLSYLTEEEQEMIMKVLKRDSDLKKSEDDRVQKLQKTEKDGNKLKYMTGEWFYEAKSKRHRDKIHGSDIIRASMRRKKPVTLYELSQSRGEKPSWVNTVNKDVFLPPELEGLIEQPEDEVPLESTLSNSVQAVADPQIDQPRQTSTSAGKERQNPFNDYSLADDMLTFPHEALPIENSLVLPETTPGELLSTPKSTVDSVRVSNTEIPVSSEERDAQVPVPKKRTIVPKQQDFVKENEKPLPRSQSKADQNGNLPKGILKRSSSSSSNDSEILRNNSSIQGPNSNRGFLKSNSIKTQSSMEKTEEGSQNSLDRKQVRFSPTVKQKEFPEKTQISDGKELGEHGLLESELDRSQMLSSVTLEQDERKSEEISGLLQTNDFSQSNTFTNNQTQSPHKNRQQENNEVTLPALGATRENSPATTEISQWIQSSNEYIDIPINGPHTKVLNTPGEENADQHEFYAEPKSSQVCSPPSANADKGFDEESNPIMMALRRSKNKPLASSKSLEDITAATSDERSFNNLRDDLVMSAEDDLQVESPQSPKDTISGFSTVPSSPVSMVSDPEKIKQMSKSVPAFLQQESDDRETDSTSESSFPVGRHKKTASSLTNLSSSSGMASLSSVSGSVMSVYSGDFGNVDVKGNIQFALDYVSKLKELHIFVVQCKDLAAAEPKKQRSDPYVKSYLLPDKAKMGKRKTSVKKKTLNPTFNEILRYKIDNDTLKTQTLNLSVWHNDTFGRNSFLGEVDVDLASWNWEDKQMNWFPLRPRTPSASQGLTYRGEMKVALRFDPQPSHGKKTSSTGEVYIWVKDCKNLPMLRSSGINSFVKCSVLPDTSRKSRQKTRIVKKSANPLFNHTMVYDGFRPDDLKEACVELTVWDHDKLVNHFLGGLRLGLGTGKSYGTAVDWMDSSADEATLWERMIDTPNEWVEDVLPLRMLTMAKMSGK</sequence>
<evidence type="ECO:0000256" key="4">
    <source>
        <dbReference type="ARBA" id="ARBA00022737"/>
    </source>
</evidence>
<gene>
    <name evidence="10" type="primary">SYTL2</name>
</gene>
<feature type="region of interest" description="Disordered" evidence="7">
    <location>
        <begin position="186"/>
        <end position="342"/>
    </location>
</feature>
<evidence type="ECO:0000256" key="1">
    <source>
        <dbReference type="ARBA" id="ARBA00004236"/>
    </source>
</evidence>
<evidence type="ECO:0000256" key="6">
    <source>
        <dbReference type="ARBA" id="ARBA00072164"/>
    </source>
</evidence>
<proteinExistence type="predicted"/>
<dbReference type="Gene3D" id="6.10.250.3000">
    <property type="match status" value="1"/>
</dbReference>
<dbReference type="CDD" id="cd04020">
    <property type="entry name" value="C2B_SLP_1-2-3-4"/>
    <property type="match status" value="1"/>
</dbReference>
<reference evidence="10" key="3">
    <citation type="submission" date="2025-09" db="UniProtKB">
        <authorList>
            <consortium name="Ensembl"/>
        </authorList>
    </citation>
    <scope>IDENTIFICATION</scope>
</reference>
<evidence type="ECO:0000256" key="7">
    <source>
        <dbReference type="SAM" id="MobiDB-lite"/>
    </source>
</evidence>
<comment type="subcellular location">
    <subcellularLocation>
        <location evidence="1">Cell membrane</location>
    </subcellularLocation>
</comment>
<dbReference type="Pfam" id="PF00168">
    <property type="entry name" value="C2"/>
    <property type="match status" value="2"/>
</dbReference>
<dbReference type="GO" id="GO:0006886">
    <property type="term" value="P:intracellular protein transport"/>
    <property type="evidence" value="ECO:0007669"/>
    <property type="project" value="InterPro"/>
</dbReference>
<feature type="compositionally biased region" description="Polar residues" evidence="7">
    <location>
        <begin position="245"/>
        <end position="255"/>
    </location>
</feature>
<dbReference type="InterPro" id="IPR043567">
    <property type="entry name" value="SYTL1-5_C2B"/>
</dbReference>
<dbReference type="InterPro" id="IPR010911">
    <property type="entry name" value="Rab_BD"/>
</dbReference>
<reference evidence="10" key="2">
    <citation type="submission" date="2025-08" db="UniProtKB">
        <authorList>
            <consortium name="Ensembl"/>
        </authorList>
    </citation>
    <scope>IDENTIFICATION</scope>
</reference>
<dbReference type="GO" id="GO:0005886">
    <property type="term" value="C:plasma membrane"/>
    <property type="evidence" value="ECO:0007669"/>
    <property type="project" value="UniProtKB-SubCell"/>
</dbReference>
<feature type="compositionally biased region" description="Polar residues" evidence="7">
    <location>
        <begin position="537"/>
        <end position="549"/>
    </location>
</feature>
<dbReference type="AlphaFoldDB" id="A0A8C4S6P5"/>
<keyword evidence="3" id="KW-0268">Exocytosis</keyword>
<keyword evidence="2" id="KW-1003">Cell membrane</keyword>
<keyword evidence="4" id="KW-0677">Repeat</keyword>
<evidence type="ECO:0000313" key="10">
    <source>
        <dbReference type="Ensembl" id="ENSECRP00000012380.1"/>
    </source>
</evidence>
<organism evidence="10 11">
    <name type="scientific">Erpetoichthys calabaricus</name>
    <name type="common">Rope fish</name>
    <name type="synonym">Calamoichthys calabaricus</name>
    <dbReference type="NCBI Taxonomy" id="27687"/>
    <lineage>
        <taxon>Eukaryota</taxon>
        <taxon>Metazoa</taxon>
        <taxon>Chordata</taxon>
        <taxon>Craniata</taxon>
        <taxon>Vertebrata</taxon>
        <taxon>Euteleostomi</taxon>
        <taxon>Actinopterygii</taxon>
        <taxon>Polypteriformes</taxon>
        <taxon>Polypteridae</taxon>
        <taxon>Erpetoichthys</taxon>
    </lineage>
</organism>
<evidence type="ECO:0000256" key="3">
    <source>
        <dbReference type="ARBA" id="ARBA00022483"/>
    </source>
</evidence>
<dbReference type="InterPro" id="IPR035892">
    <property type="entry name" value="C2_domain_sf"/>
</dbReference>